<evidence type="ECO:0000313" key="1">
    <source>
        <dbReference type="EMBL" id="RNA39126.1"/>
    </source>
</evidence>
<sequence length="162" mass="18860">MHCASAFTRLSWNFMSQDQLMIFFYEFPVSKALFRKLKDGLRIWTKGGSARTQGTFYLTRKNQKDKKYNATTSISKIKLKIIKQSIRGILFHVYIIRTTSTSTTSRAFSICLEPFHHMTQVSSVTASIAPCVQTNIRMHFFYNPYIFEYRALLLNINFLSLS</sequence>
<evidence type="ECO:0000313" key="2">
    <source>
        <dbReference type="Proteomes" id="UP000276133"/>
    </source>
</evidence>
<protein>
    <submittedName>
        <fullName evidence="1">Uncharacterized protein</fullName>
    </submittedName>
</protein>
<proteinExistence type="predicted"/>
<dbReference type="Proteomes" id="UP000276133">
    <property type="component" value="Unassembled WGS sequence"/>
</dbReference>
<gene>
    <name evidence="1" type="ORF">BpHYR1_043275</name>
</gene>
<organism evidence="1 2">
    <name type="scientific">Brachionus plicatilis</name>
    <name type="common">Marine rotifer</name>
    <name type="synonym">Brachionus muelleri</name>
    <dbReference type="NCBI Taxonomy" id="10195"/>
    <lineage>
        <taxon>Eukaryota</taxon>
        <taxon>Metazoa</taxon>
        <taxon>Spiralia</taxon>
        <taxon>Gnathifera</taxon>
        <taxon>Rotifera</taxon>
        <taxon>Eurotatoria</taxon>
        <taxon>Monogononta</taxon>
        <taxon>Pseudotrocha</taxon>
        <taxon>Ploima</taxon>
        <taxon>Brachionidae</taxon>
        <taxon>Brachionus</taxon>
    </lineage>
</organism>
<reference evidence="1 2" key="1">
    <citation type="journal article" date="2018" name="Sci. Rep.">
        <title>Genomic signatures of local adaptation to the degree of environmental predictability in rotifers.</title>
        <authorList>
            <person name="Franch-Gras L."/>
            <person name="Hahn C."/>
            <person name="Garcia-Roger E.M."/>
            <person name="Carmona M.J."/>
            <person name="Serra M."/>
            <person name="Gomez A."/>
        </authorList>
    </citation>
    <scope>NUCLEOTIDE SEQUENCE [LARGE SCALE GENOMIC DNA]</scope>
    <source>
        <strain evidence="1">HYR1</strain>
    </source>
</reference>
<keyword evidence="2" id="KW-1185">Reference proteome</keyword>
<dbReference type="EMBL" id="REGN01000786">
    <property type="protein sequence ID" value="RNA39126.1"/>
    <property type="molecule type" value="Genomic_DNA"/>
</dbReference>
<name>A0A3M7STQ7_BRAPC</name>
<dbReference type="AlphaFoldDB" id="A0A3M7STQ7"/>
<comment type="caution">
    <text evidence="1">The sequence shown here is derived from an EMBL/GenBank/DDBJ whole genome shotgun (WGS) entry which is preliminary data.</text>
</comment>
<accession>A0A3M7STQ7</accession>